<evidence type="ECO:0000313" key="3">
    <source>
        <dbReference type="Proteomes" id="UP000777438"/>
    </source>
</evidence>
<reference evidence="2 3" key="1">
    <citation type="journal article" date="2021" name="Nat. Commun.">
        <title>Genetic determinants of endophytism in the Arabidopsis root mycobiome.</title>
        <authorList>
            <person name="Mesny F."/>
            <person name="Miyauchi S."/>
            <person name="Thiergart T."/>
            <person name="Pickel B."/>
            <person name="Atanasova L."/>
            <person name="Karlsson M."/>
            <person name="Huettel B."/>
            <person name="Barry K.W."/>
            <person name="Haridas S."/>
            <person name="Chen C."/>
            <person name="Bauer D."/>
            <person name="Andreopoulos W."/>
            <person name="Pangilinan J."/>
            <person name="LaButti K."/>
            <person name="Riley R."/>
            <person name="Lipzen A."/>
            <person name="Clum A."/>
            <person name="Drula E."/>
            <person name="Henrissat B."/>
            <person name="Kohler A."/>
            <person name="Grigoriev I.V."/>
            <person name="Martin F.M."/>
            <person name="Hacquard S."/>
        </authorList>
    </citation>
    <scope>NUCLEOTIDE SEQUENCE [LARGE SCALE GENOMIC DNA]</scope>
    <source>
        <strain evidence="2 3">MPI-CAGE-CH-0241</strain>
    </source>
</reference>
<dbReference type="OrthoDB" id="2142759at2759"/>
<organism evidence="2 3">
    <name type="scientific">Thelonectria olida</name>
    <dbReference type="NCBI Taxonomy" id="1576542"/>
    <lineage>
        <taxon>Eukaryota</taxon>
        <taxon>Fungi</taxon>
        <taxon>Dikarya</taxon>
        <taxon>Ascomycota</taxon>
        <taxon>Pezizomycotina</taxon>
        <taxon>Sordariomycetes</taxon>
        <taxon>Hypocreomycetidae</taxon>
        <taxon>Hypocreales</taxon>
        <taxon>Nectriaceae</taxon>
        <taxon>Thelonectria</taxon>
    </lineage>
</organism>
<evidence type="ECO:0000256" key="1">
    <source>
        <dbReference type="SAM" id="MobiDB-lite"/>
    </source>
</evidence>
<proteinExistence type="predicted"/>
<dbReference type="AlphaFoldDB" id="A0A9P8WH07"/>
<dbReference type="EMBL" id="JAGPYM010000003">
    <property type="protein sequence ID" value="KAH6896734.1"/>
    <property type="molecule type" value="Genomic_DNA"/>
</dbReference>
<sequence length="122" mass="13801">MMSHLHELVDARLFSVHPDTLQVRAFVPYNVLIPYNGQEATVPDNMNREALRHDYDTCCTENMGAEMPMLECIPAQRSMTPFSPKTDLPAAPTWGFDSSTNLDPAKRSRPSEPDQPRNQNIN</sequence>
<feature type="region of interest" description="Disordered" evidence="1">
    <location>
        <begin position="78"/>
        <end position="122"/>
    </location>
</feature>
<evidence type="ECO:0000313" key="2">
    <source>
        <dbReference type="EMBL" id="KAH6896734.1"/>
    </source>
</evidence>
<protein>
    <submittedName>
        <fullName evidence="2">Uncharacterized protein</fullName>
    </submittedName>
</protein>
<dbReference type="Proteomes" id="UP000777438">
    <property type="component" value="Unassembled WGS sequence"/>
</dbReference>
<comment type="caution">
    <text evidence="2">The sequence shown here is derived from an EMBL/GenBank/DDBJ whole genome shotgun (WGS) entry which is preliminary data.</text>
</comment>
<gene>
    <name evidence="2" type="ORF">B0T10DRAFT_556604</name>
</gene>
<name>A0A9P8WH07_9HYPO</name>
<accession>A0A9P8WH07</accession>
<feature type="compositionally biased region" description="Basic and acidic residues" evidence="1">
    <location>
        <begin position="104"/>
        <end position="115"/>
    </location>
</feature>
<keyword evidence="3" id="KW-1185">Reference proteome</keyword>